<dbReference type="RefSeq" id="WP_209859344.1">
    <property type="nucleotide sequence ID" value="NZ_JAGGLD010000001.1"/>
</dbReference>
<protein>
    <submittedName>
        <fullName evidence="1">Uncharacterized protein</fullName>
    </submittedName>
</protein>
<proteinExistence type="predicted"/>
<evidence type="ECO:0000313" key="1">
    <source>
        <dbReference type="EMBL" id="MBP1999797.1"/>
    </source>
</evidence>
<comment type="caution">
    <text evidence="1">The sequence shown here is derived from an EMBL/GenBank/DDBJ whole genome shotgun (WGS) entry which is preliminary data.</text>
</comment>
<accession>A0ABS4JDJ3</accession>
<dbReference type="EMBL" id="JAGGLD010000001">
    <property type="protein sequence ID" value="MBP1999797.1"/>
    <property type="molecule type" value="Genomic_DNA"/>
</dbReference>
<name>A0ABS4JDJ3_9BACL</name>
<evidence type="ECO:0000313" key="2">
    <source>
        <dbReference type="Proteomes" id="UP001519288"/>
    </source>
</evidence>
<dbReference type="Proteomes" id="UP001519288">
    <property type="component" value="Unassembled WGS sequence"/>
</dbReference>
<gene>
    <name evidence="1" type="ORF">J2Z69_000816</name>
</gene>
<reference evidence="1 2" key="1">
    <citation type="submission" date="2021-03" db="EMBL/GenBank/DDBJ databases">
        <title>Genomic Encyclopedia of Type Strains, Phase IV (KMG-IV): sequencing the most valuable type-strain genomes for metagenomic binning, comparative biology and taxonomic classification.</title>
        <authorList>
            <person name="Goeker M."/>
        </authorList>
    </citation>
    <scope>NUCLEOTIDE SEQUENCE [LARGE SCALE GENOMIC DNA]</scope>
    <source>
        <strain evidence="1 2">DSM 26806</strain>
    </source>
</reference>
<organism evidence="1 2">
    <name type="scientific">Paenibacillus shirakamiensis</name>
    <dbReference type="NCBI Taxonomy" id="1265935"/>
    <lineage>
        <taxon>Bacteria</taxon>
        <taxon>Bacillati</taxon>
        <taxon>Bacillota</taxon>
        <taxon>Bacilli</taxon>
        <taxon>Bacillales</taxon>
        <taxon>Paenibacillaceae</taxon>
        <taxon>Paenibacillus</taxon>
    </lineage>
</organism>
<sequence length="237" mass="27568">MKTWIFAGITDKRELLIYLSKILCSSGVRVLLVDGTGDARYKYSIHSGSSSKIPITEYSGFDVATNFQSEQELYSYYRMNSQADPFLYDYILYDVECTDFLSVQTWQKADQRVWVTSHERYPLEHGKQFFSLLLDRYPELGGMVAKRIYMHCVDNRMNDEYVKAFATSLPISWDEEAVSFLWEEGNIAIRREEDYEGNVGLHRISRSYKRALRNLVGQLTDWNEGSAKKAIRIAGRR</sequence>
<keyword evidence="2" id="KW-1185">Reference proteome</keyword>